<dbReference type="PANTHER" id="PTHR48041:SF139">
    <property type="entry name" value="PROTEIN SCARLET"/>
    <property type="match status" value="1"/>
</dbReference>
<feature type="transmembrane region" description="Helical" evidence="10">
    <location>
        <begin position="665"/>
        <end position="683"/>
    </location>
</feature>
<evidence type="ECO:0000256" key="8">
    <source>
        <dbReference type="ARBA" id="ARBA00023136"/>
    </source>
</evidence>
<dbReference type="GO" id="GO:0005524">
    <property type="term" value="F:ATP binding"/>
    <property type="evidence" value="ECO:0007669"/>
    <property type="project" value="UniProtKB-KW"/>
</dbReference>
<evidence type="ECO:0000256" key="2">
    <source>
        <dbReference type="ARBA" id="ARBA00022448"/>
    </source>
</evidence>
<feature type="transmembrane region" description="Helical" evidence="10">
    <location>
        <begin position="553"/>
        <end position="575"/>
    </location>
</feature>
<dbReference type="Gene3D" id="3.40.50.300">
    <property type="entry name" value="P-loop containing nucleotide triphosphate hydrolases"/>
    <property type="match status" value="1"/>
</dbReference>
<organism evidence="13 14">
    <name type="scientific">Dactylosporangium vinaceum</name>
    <dbReference type="NCBI Taxonomy" id="53362"/>
    <lineage>
        <taxon>Bacteria</taxon>
        <taxon>Bacillati</taxon>
        <taxon>Actinomycetota</taxon>
        <taxon>Actinomycetes</taxon>
        <taxon>Micromonosporales</taxon>
        <taxon>Micromonosporaceae</taxon>
        <taxon>Dactylosporangium</taxon>
    </lineage>
</organism>
<dbReference type="Proteomes" id="UP001589608">
    <property type="component" value="Unassembled WGS sequence"/>
</dbReference>
<dbReference type="Pfam" id="PF00005">
    <property type="entry name" value="ABC_tran"/>
    <property type="match status" value="1"/>
</dbReference>
<feature type="transmembrane region" description="Helical" evidence="10">
    <location>
        <begin position="735"/>
        <end position="757"/>
    </location>
</feature>
<keyword evidence="5" id="KW-0547">Nucleotide-binding</keyword>
<sequence>MVAARERLAAAIEAEERHLDAARVRVRRIHEHTHRRLATYRRRLVRSHPQSEWVNSVLGVLDPSVPGWALPILLNGETVPGQMPARPLPPDDPIEEEQPSPTLIPLQASSITFGSATPPSDVRVTGYGVAARHFTLTREPEGVRLRDHGHGHGPYVDGRPVRSVLLRPGEHFDFVDRRYRITDDGAAVAVTALGRCRLVVHDLSSPGRLAHMSFVQREGTLVAIIGPSGAGKSSLFKALLGEIDVARSAGSLYFRGLDLRQYAEQIRTMLGYVPQDDAMYHTLTVRGLLRYADRLRSAVAAHHGDRDRRIERICAGLDLTGHLDRLVSTLSGGQRKRVSIAMEMLSEPDLLMLDEPTSGLDAHRDREVMRSLRDYAAGGRTVIVITHAPEHLHLADLVLVLARDGLPIYYGPPRSERRALGVGSYADLMQLLAGPAAEPLAAAYQQGQAVGEASREAADAAAALPDTARAIRRPWPGLAAARQLPVLIHRQFVLIRSQGLTRNRGEATRRDRLRAVLVAAAPLVIAAVGAWLAALVTGADGLGVPTGDKEPGLTAISLLTTLSMLNGQALTYSNLVTEYEIIRREHRTGLSVPALLTAKFLVFAAIAMLQAALVTVVFLQFRPGPAHQLAATGGVELFAGLAALTMASMTLGLLISAVARRSEQAVALTTVAAIAQITLNGITSDMSGNRLLSSLAVVLPDRWGLAAVAASSDLRSIARLTAPHDELWRHTSGQWLFDLAVLGLLTVACFAAAVTVLRRRLRRPS</sequence>
<keyword evidence="7 10" id="KW-1133">Transmembrane helix</keyword>
<dbReference type="EMBL" id="JBHMCA010000014">
    <property type="protein sequence ID" value="MFB9442321.1"/>
    <property type="molecule type" value="Genomic_DNA"/>
</dbReference>
<dbReference type="SUPFAM" id="SSF49879">
    <property type="entry name" value="SMAD/FHA domain"/>
    <property type="match status" value="1"/>
</dbReference>
<dbReference type="PANTHER" id="PTHR48041">
    <property type="entry name" value="ABC TRANSPORTER G FAMILY MEMBER 28"/>
    <property type="match status" value="1"/>
</dbReference>
<dbReference type="SMART" id="SM00382">
    <property type="entry name" value="AAA"/>
    <property type="match status" value="1"/>
</dbReference>
<dbReference type="Pfam" id="PF00498">
    <property type="entry name" value="FHA"/>
    <property type="match status" value="1"/>
</dbReference>
<reference evidence="13 14" key="1">
    <citation type="submission" date="2024-09" db="EMBL/GenBank/DDBJ databases">
        <authorList>
            <person name="Sun Q."/>
            <person name="Mori K."/>
        </authorList>
    </citation>
    <scope>NUCLEOTIDE SEQUENCE [LARGE SCALE GENOMIC DNA]</scope>
    <source>
        <strain evidence="13 14">JCM 3307</strain>
    </source>
</reference>
<dbReference type="SUPFAM" id="SSF52540">
    <property type="entry name" value="P-loop containing nucleoside triphosphate hydrolases"/>
    <property type="match status" value="1"/>
</dbReference>
<keyword evidence="2" id="KW-0813">Transport</keyword>
<dbReference type="InterPro" id="IPR008984">
    <property type="entry name" value="SMAD_FHA_dom_sf"/>
</dbReference>
<evidence type="ECO:0000259" key="12">
    <source>
        <dbReference type="PROSITE" id="PS50893"/>
    </source>
</evidence>
<gene>
    <name evidence="13" type="ORF">ACFFTR_04370</name>
</gene>
<evidence type="ECO:0000256" key="1">
    <source>
        <dbReference type="ARBA" id="ARBA00004141"/>
    </source>
</evidence>
<keyword evidence="8 10" id="KW-0472">Membrane</keyword>
<accession>A0ABV5M0H1</accession>
<feature type="transmembrane region" description="Helical" evidence="10">
    <location>
        <begin position="638"/>
        <end position="658"/>
    </location>
</feature>
<evidence type="ECO:0000313" key="13">
    <source>
        <dbReference type="EMBL" id="MFB9442321.1"/>
    </source>
</evidence>
<evidence type="ECO:0000256" key="10">
    <source>
        <dbReference type="SAM" id="Phobius"/>
    </source>
</evidence>
<keyword evidence="14" id="KW-1185">Reference proteome</keyword>
<dbReference type="RefSeq" id="WP_380027143.1">
    <property type="nucleotide sequence ID" value="NZ_JBHMCA010000014.1"/>
</dbReference>
<evidence type="ECO:0000256" key="5">
    <source>
        <dbReference type="ARBA" id="ARBA00022741"/>
    </source>
</evidence>
<dbReference type="InterPro" id="IPR027417">
    <property type="entry name" value="P-loop_NTPase"/>
</dbReference>
<dbReference type="InterPro" id="IPR003593">
    <property type="entry name" value="AAA+_ATPase"/>
</dbReference>
<feature type="domain" description="FHA" evidence="11">
    <location>
        <begin position="111"/>
        <end position="161"/>
    </location>
</feature>
<evidence type="ECO:0000256" key="6">
    <source>
        <dbReference type="ARBA" id="ARBA00022840"/>
    </source>
</evidence>
<keyword evidence="4 10" id="KW-0812">Transmembrane</keyword>
<feature type="region of interest" description="Disordered" evidence="9">
    <location>
        <begin position="81"/>
        <end position="100"/>
    </location>
</feature>
<evidence type="ECO:0000256" key="9">
    <source>
        <dbReference type="SAM" id="MobiDB-lite"/>
    </source>
</evidence>
<dbReference type="PROSITE" id="PS50006">
    <property type="entry name" value="FHA_DOMAIN"/>
    <property type="match status" value="1"/>
</dbReference>
<feature type="transmembrane region" description="Helical" evidence="10">
    <location>
        <begin position="596"/>
        <end position="618"/>
    </location>
</feature>
<feature type="domain" description="ABC transporter" evidence="12">
    <location>
        <begin position="188"/>
        <end position="428"/>
    </location>
</feature>
<comment type="subcellular location">
    <subcellularLocation>
        <location evidence="1">Membrane</location>
        <topology evidence="1">Multi-pass membrane protein</topology>
    </subcellularLocation>
</comment>
<name>A0ABV5M0H1_9ACTN</name>
<dbReference type="InterPro" id="IPR000253">
    <property type="entry name" value="FHA_dom"/>
</dbReference>
<dbReference type="PROSITE" id="PS50893">
    <property type="entry name" value="ABC_TRANSPORTER_2"/>
    <property type="match status" value="1"/>
</dbReference>
<dbReference type="PROSITE" id="PS00211">
    <property type="entry name" value="ABC_TRANSPORTER_1"/>
    <property type="match status" value="1"/>
</dbReference>
<protein>
    <submittedName>
        <fullName evidence="13">ATP-binding cassette domain-containing protein</fullName>
    </submittedName>
</protein>
<comment type="caution">
    <text evidence="13">The sequence shown here is derived from an EMBL/GenBank/DDBJ whole genome shotgun (WGS) entry which is preliminary data.</text>
</comment>
<evidence type="ECO:0000259" key="11">
    <source>
        <dbReference type="PROSITE" id="PS50006"/>
    </source>
</evidence>
<dbReference type="CDD" id="cd00060">
    <property type="entry name" value="FHA"/>
    <property type="match status" value="1"/>
</dbReference>
<dbReference type="InterPro" id="IPR050352">
    <property type="entry name" value="ABCG_transporters"/>
</dbReference>
<dbReference type="Pfam" id="PF01061">
    <property type="entry name" value="ABC2_membrane"/>
    <property type="match status" value="1"/>
</dbReference>
<keyword evidence="6 13" id="KW-0067">ATP-binding</keyword>
<evidence type="ECO:0000256" key="7">
    <source>
        <dbReference type="ARBA" id="ARBA00022989"/>
    </source>
</evidence>
<evidence type="ECO:0000256" key="3">
    <source>
        <dbReference type="ARBA" id="ARBA00022553"/>
    </source>
</evidence>
<dbReference type="SMART" id="SM00240">
    <property type="entry name" value="FHA"/>
    <property type="match status" value="1"/>
</dbReference>
<evidence type="ECO:0000313" key="14">
    <source>
        <dbReference type="Proteomes" id="UP001589608"/>
    </source>
</evidence>
<keyword evidence="3" id="KW-0597">Phosphoprotein</keyword>
<feature type="transmembrane region" description="Helical" evidence="10">
    <location>
        <begin position="513"/>
        <end position="533"/>
    </location>
</feature>
<dbReference type="InterPro" id="IPR017871">
    <property type="entry name" value="ABC_transporter-like_CS"/>
</dbReference>
<proteinExistence type="predicted"/>
<dbReference type="InterPro" id="IPR013525">
    <property type="entry name" value="ABC2_TM"/>
</dbReference>
<dbReference type="Gene3D" id="2.60.200.20">
    <property type="match status" value="1"/>
</dbReference>
<dbReference type="InterPro" id="IPR003439">
    <property type="entry name" value="ABC_transporter-like_ATP-bd"/>
</dbReference>
<evidence type="ECO:0000256" key="4">
    <source>
        <dbReference type="ARBA" id="ARBA00022692"/>
    </source>
</evidence>